<keyword evidence="3" id="KW-0378">Hydrolase</keyword>
<organism evidence="3 4">
    <name type="scientific">Leptospira weilii str. 2006001853</name>
    <dbReference type="NCBI Taxonomy" id="1001589"/>
    <lineage>
        <taxon>Bacteria</taxon>
        <taxon>Pseudomonadati</taxon>
        <taxon>Spirochaetota</taxon>
        <taxon>Spirochaetia</taxon>
        <taxon>Leptospirales</taxon>
        <taxon>Leptospiraceae</taxon>
        <taxon>Leptospira</taxon>
    </lineage>
</organism>
<dbReference type="RefSeq" id="WP_004498765.1">
    <property type="nucleotide sequence ID" value="NZ_AFLV02000009.1"/>
</dbReference>
<dbReference type="Pfam" id="PF13592">
    <property type="entry name" value="HTH_33"/>
    <property type="match status" value="1"/>
</dbReference>
<dbReference type="InterPro" id="IPR047655">
    <property type="entry name" value="Transpos_IS630-like"/>
</dbReference>
<dbReference type="PANTHER" id="PTHR46564">
    <property type="entry name" value="TRANSPOSASE"/>
    <property type="match status" value="1"/>
</dbReference>
<dbReference type="AlphaFoldDB" id="A0A828Z759"/>
<name>A0A828Z759_9LEPT</name>
<sequence length="333" mass="39155">MKITNKKDLKQLEKRRLKGTRLLERGYSCYRIAKELGVRKQSVMRWRDKYELEGIEGVKWNGINGRPSKLTNMEKRKLKQIILKGPTSYGYPNELWTTVRITDVIRKEFKVKYHQDSVGVLLHQLGFSYQKPKKRALERNESAIRTWKTVTWPDLKKARTNRQKIMFLDESGISEIPYSAKTWGLVGKTPIIRYKMSWKKLSVIGAISKKDFQFQIVSGAVKSCNLIHFLKMLLKENQGKILLIWDNLSVHKSKAMNEFLKENEKRLRVEFLPPYASELNPQEYIWGRWKRNDMANYCPQDLTSLSKRASSTLRKYKSKADCLKSCWRQAAIE</sequence>
<evidence type="ECO:0000259" key="2">
    <source>
        <dbReference type="Pfam" id="PF13592"/>
    </source>
</evidence>
<dbReference type="InterPro" id="IPR025959">
    <property type="entry name" value="Winged_HTH_dom"/>
</dbReference>
<dbReference type="EMBL" id="AFLV02000009">
    <property type="protein sequence ID" value="EKR66101.1"/>
    <property type="molecule type" value="Genomic_DNA"/>
</dbReference>
<gene>
    <name evidence="3" type="ORF">LEP1GSC036_0643</name>
</gene>
<dbReference type="InterPro" id="IPR009057">
    <property type="entry name" value="Homeodomain-like_sf"/>
</dbReference>
<dbReference type="NCBIfam" id="NF033545">
    <property type="entry name" value="transpos_IS630"/>
    <property type="match status" value="1"/>
</dbReference>
<dbReference type="Gene3D" id="3.30.420.10">
    <property type="entry name" value="Ribonuclease H-like superfamily/Ribonuclease H"/>
    <property type="match status" value="1"/>
</dbReference>
<dbReference type="InterPro" id="IPR038717">
    <property type="entry name" value="Tc1-like_DDE_dom"/>
</dbReference>
<keyword evidence="3" id="KW-0255">Endonuclease</keyword>
<dbReference type="Pfam" id="PF13384">
    <property type="entry name" value="HTH_23"/>
    <property type="match status" value="1"/>
</dbReference>
<dbReference type="GO" id="GO:0004519">
    <property type="term" value="F:endonuclease activity"/>
    <property type="evidence" value="ECO:0007669"/>
    <property type="project" value="UniProtKB-KW"/>
</dbReference>
<evidence type="ECO:0000313" key="4">
    <source>
        <dbReference type="Proteomes" id="UP000001338"/>
    </source>
</evidence>
<proteinExistence type="predicted"/>
<dbReference type="SUPFAM" id="SSF46689">
    <property type="entry name" value="Homeodomain-like"/>
    <property type="match status" value="1"/>
</dbReference>
<dbReference type="Pfam" id="PF13358">
    <property type="entry name" value="DDE_3"/>
    <property type="match status" value="1"/>
</dbReference>
<dbReference type="GO" id="GO:0003676">
    <property type="term" value="F:nucleic acid binding"/>
    <property type="evidence" value="ECO:0007669"/>
    <property type="project" value="InterPro"/>
</dbReference>
<keyword evidence="3" id="KW-0540">Nuclease</keyword>
<comment type="caution">
    <text evidence="3">The sequence shown here is derived from an EMBL/GenBank/DDBJ whole genome shotgun (WGS) entry which is preliminary data.</text>
</comment>
<protein>
    <submittedName>
        <fullName evidence="3">DDE family endonuclease</fullName>
    </submittedName>
</protein>
<reference evidence="3 4" key="1">
    <citation type="submission" date="2012-10" db="EMBL/GenBank/DDBJ databases">
        <authorList>
            <person name="Harkins D.M."/>
            <person name="Durkin A.S."/>
            <person name="Brinkac L.M."/>
            <person name="Haft D.H."/>
            <person name="Selengut J.D."/>
            <person name="Sanka R."/>
            <person name="DePew J."/>
            <person name="Purushe J."/>
            <person name="Whelen A.C."/>
            <person name="Vinetz J.M."/>
            <person name="Sutton G.G."/>
            <person name="Nierman W.C."/>
            <person name="Fouts D.E."/>
        </authorList>
    </citation>
    <scope>NUCLEOTIDE SEQUENCE [LARGE SCALE GENOMIC DNA]</scope>
    <source>
        <strain evidence="3 4">2006001853</strain>
    </source>
</reference>
<feature type="domain" description="Tc1-like transposase DDE" evidence="1">
    <location>
        <begin position="165"/>
        <end position="292"/>
    </location>
</feature>
<dbReference type="PANTHER" id="PTHR46564:SF1">
    <property type="entry name" value="TRANSPOSASE"/>
    <property type="match status" value="1"/>
</dbReference>
<evidence type="ECO:0000313" key="3">
    <source>
        <dbReference type="EMBL" id="EKR66101.1"/>
    </source>
</evidence>
<accession>A0A828Z759</accession>
<evidence type="ECO:0000259" key="1">
    <source>
        <dbReference type="Pfam" id="PF13358"/>
    </source>
</evidence>
<dbReference type="Proteomes" id="UP000001338">
    <property type="component" value="Unassembled WGS sequence"/>
</dbReference>
<feature type="domain" description="Winged helix-turn helix" evidence="2">
    <location>
        <begin position="93"/>
        <end position="148"/>
    </location>
</feature>
<dbReference type="InterPro" id="IPR036397">
    <property type="entry name" value="RNaseH_sf"/>
</dbReference>